<dbReference type="GO" id="GO:0016787">
    <property type="term" value="F:hydrolase activity"/>
    <property type="evidence" value="ECO:0007669"/>
    <property type="project" value="UniProtKB-KW"/>
</dbReference>
<dbReference type="PANTHER" id="PTHR33607">
    <property type="entry name" value="ENDONUCLEASE-1"/>
    <property type="match status" value="1"/>
</dbReference>
<dbReference type="Pfam" id="PF04231">
    <property type="entry name" value="Endonuclease_1"/>
    <property type="match status" value="2"/>
</dbReference>
<dbReference type="PANTHER" id="PTHR33607:SF2">
    <property type="entry name" value="ENDONUCLEASE-1"/>
    <property type="match status" value="1"/>
</dbReference>
<protein>
    <submittedName>
        <fullName evidence="2">Uncharacterized protein</fullName>
    </submittedName>
</protein>
<keyword evidence="1" id="KW-0378">Hydrolase</keyword>
<name>A0A8X7YL10_POPTO</name>
<comment type="caution">
    <text evidence="2">The sequence shown here is derived from an EMBL/GenBank/DDBJ whole genome shotgun (WGS) entry which is preliminary data.</text>
</comment>
<evidence type="ECO:0000256" key="1">
    <source>
        <dbReference type="ARBA" id="ARBA00022801"/>
    </source>
</evidence>
<dbReference type="InterPro" id="IPR007346">
    <property type="entry name" value="Endonuclease-I"/>
</dbReference>
<dbReference type="GO" id="GO:0004518">
    <property type="term" value="F:nuclease activity"/>
    <property type="evidence" value="ECO:0007669"/>
    <property type="project" value="InterPro"/>
</dbReference>
<evidence type="ECO:0000313" key="3">
    <source>
        <dbReference type="Proteomes" id="UP000886885"/>
    </source>
</evidence>
<evidence type="ECO:0000313" key="2">
    <source>
        <dbReference type="EMBL" id="KAG6752786.1"/>
    </source>
</evidence>
<gene>
    <name evidence="2" type="ORF">POTOM_042824</name>
</gene>
<dbReference type="Proteomes" id="UP000886885">
    <property type="component" value="Chromosome 12D"/>
</dbReference>
<organism evidence="2 3">
    <name type="scientific">Populus tomentosa</name>
    <name type="common">Chinese white poplar</name>
    <dbReference type="NCBI Taxonomy" id="118781"/>
    <lineage>
        <taxon>Eukaryota</taxon>
        <taxon>Viridiplantae</taxon>
        <taxon>Streptophyta</taxon>
        <taxon>Embryophyta</taxon>
        <taxon>Tracheophyta</taxon>
        <taxon>Spermatophyta</taxon>
        <taxon>Magnoliopsida</taxon>
        <taxon>eudicotyledons</taxon>
        <taxon>Gunneridae</taxon>
        <taxon>Pentapetalae</taxon>
        <taxon>rosids</taxon>
        <taxon>fabids</taxon>
        <taxon>Malpighiales</taxon>
        <taxon>Salicaceae</taxon>
        <taxon>Saliceae</taxon>
        <taxon>Populus</taxon>
    </lineage>
</organism>
<dbReference type="OrthoDB" id="2015847at2759"/>
<dbReference type="AlphaFoldDB" id="A0A8X7YL10"/>
<proteinExistence type="predicted"/>
<reference evidence="2" key="1">
    <citation type="journal article" date="2020" name="bioRxiv">
        <title>Hybrid origin of Populus tomentosa Carr. identified through genome sequencing and phylogenomic analysis.</title>
        <authorList>
            <person name="An X."/>
            <person name="Gao K."/>
            <person name="Chen Z."/>
            <person name="Li J."/>
            <person name="Yang X."/>
            <person name="Yang X."/>
            <person name="Zhou J."/>
            <person name="Guo T."/>
            <person name="Zhao T."/>
            <person name="Huang S."/>
            <person name="Miao D."/>
            <person name="Khan W.U."/>
            <person name="Rao P."/>
            <person name="Ye M."/>
            <person name="Lei B."/>
            <person name="Liao W."/>
            <person name="Wang J."/>
            <person name="Ji L."/>
            <person name="Li Y."/>
            <person name="Guo B."/>
            <person name="Mustafa N.S."/>
            <person name="Li S."/>
            <person name="Yun Q."/>
            <person name="Keller S.R."/>
            <person name="Mao J."/>
            <person name="Zhang R."/>
            <person name="Strauss S.H."/>
        </authorList>
    </citation>
    <scope>NUCLEOTIDE SEQUENCE</scope>
    <source>
        <strain evidence="2">GM15</strain>
        <tissue evidence="2">Leaf</tissue>
    </source>
</reference>
<keyword evidence="3" id="KW-1185">Reference proteome</keyword>
<sequence length="404" mass="45793">MQFQGHLFTGCCSNLLVADGRYNLTVNPSFTLKHKSSSLRAHASLKLGHIQRSNSTSTCARGLLWRWGVSKVISIYLLCCLNLVALAQDYPSLSTSSYGCEDVSSYYATVKGLEGKALKKKLHSVISKHQSLSYKEVWDALKFLDAENVDRPQASSGIVEIYSLRAVSKDLAGKPEGWNREHLWPRSYGLISGPSLTDLHNIRPADVNVNSSRGNKYYGECNKKSIRCLKPANKEAAFDTETDKERWTPPTKLLCLYHVTKFAIPGCMLWPFSKSGGNFMKYLITPPPHKRTGSMWEVRGDIARAIMYMAVCYGIHQPGGQNLHLSDSPSIENREMGLLSSLLKWNEVDPPSREEKLRNDRVCKFYQHNRNPFVDHPEYASLIWKRVTPTHQNWHFPAKKELMK</sequence>
<accession>A0A8X7YL10</accession>
<dbReference type="EMBL" id="JAAWWB010000024">
    <property type="protein sequence ID" value="KAG6752786.1"/>
    <property type="molecule type" value="Genomic_DNA"/>
</dbReference>